<reference evidence="5" key="1">
    <citation type="submission" date="2016-04" db="EMBL/GenBank/DDBJ databases">
        <title>Cephalotus genome sequencing.</title>
        <authorList>
            <person name="Fukushima K."/>
            <person name="Hasebe M."/>
            <person name="Fang X."/>
        </authorList>
    </citation>
    <scope>NUCLEOTIDE SEQUENCE [LARGE SCALE GENOMIC DNA]</scope>
    <source>
        <strain evidence="5">cv. St1</strain>
    </source>
</reference>
<evidence type="ECO:0000313" key="4">
    <source>
        <dbReference type="EMBL" id="GAV63596.1"/>
    </source>
</evidence>
<dbReference type="CDD" id="cd03784">
    <property type="entry name" value="GT1_Gtf-like"/>
    <property type="match status" value="1"/>
</dbReference>
<dbReference type="AlphaFoldDB" id="A0A1Q3B6E3"/>
<dbReference type="Pfam" id="PF00201">
    <property type="entry name" value="UDPGT"/>
    <property type="match status" value="1"/>
</dbReference>
<gene>
    <name evidence="4" type="ORF">CFOL_v3_07114</name>
</gene>
<dbReference type="GO" id="GO:0080044">
    <property type="term" value="F:quercetin 7-O-glucosyltransferase activity"/>
    <property type="evidence" value="ECO:0007669"/>
    <property type="project" value="TreeGrafter"/>
</dbReference>
<dbReference type="PANTHER" id="PTHR11926">
    <property type="entry name" value="GLUCOSYL/GLUCURONOSYL TRANSFERASES"/>
    <property type="match status" value="1"/>
</dbReference>
<accession>A0A1Q3B6E3</accession>
<dbReference type="FunFam" id="3.40.50.2000:FF:000027">
    <property type="entry name" value="Glycosyltransferase"/>
    <property type="match status" value="1"/>
</dbReference>
<sequence>MKGICLKDMPSFIRTTDKDDLIIDIILDVTERAKRASAIILNTFNSMEHQFLSALSSMLPPIYSIGPLQLLLNEVPDTDLKHFGSNLWKEEPECLEWLGSMDANSVVYVNFGSITVMTPDQLVEFAWGLANSKQTFLWIISPDLVSGDSAILPPEFFADTKDRALLASWCPQEKVLNHLAIGGFLTHSGWNSTIESVCGGVPMICCPFFAEQQTNCRYCCTKCGIGMEINNDVKRDEVESLARELTEGDKGKE</sequence>
<dbReference type="PROSITE" id="PS00375">
    <property type="entry name" value="UDPGT"/>
    <property type="match status" value="1"/>
</dbReference>
<evidence type="ECO:0000256" key="2">
    <source>
        <dbReference type="ARBA" id="ARBA00022679"/>
    </source>
</evidence>
<dbReference type="Proteomes" id="UP000187406">
    <property type="component" value="Unassembled WGS sequence"/>
</dbReference>
<evidence type="ECO:0000256" key="1">
    <source>
        <dbReference type="ARBA" id="ARBA00009995"/>
    </source>
</evidence>
<dbReference type="PANTHER" id="PTHR11926:SF774">
    <property type="entry name" value="UDP-GLYCOSYLTRANSFERASE 85A1-RELATED"/>
    <property type="match status" value="1"/>
</dbReference>
<keyword evidence="3" id="KW-0328">Glycosyltransferase</keyword>
<comment type="similarity">
    <text evidence="1 3">Belongs to the UDP-glycosyltransferase family.</text>
</comment>
<dbReference type="OrthoDB" id="5835829at2759"/>
<evidence type="ECO:0000256" key="3">
    <source>
        <dbReference type="RuleBase" id="RU003718"/>
    </source>
</evidence>
<protein>
    <submittedName>
        <fullName evidence="4">UDPGT domain-containing protein</fullName>
    </submittedName>
</protein>
<keyword evidence="5" id="KW-1185">Reference proteome</keyword>
<dbReference type="InterPro" id="IPR002213">
    <property type="entry name" value="UDP_glucos_trans"/>
</dbReference>
<keyword evidence="2 3" id="KW-0808">Transferase</keyword>
<name>A0A1Q3B6E3_CEPFO</name>
<dbReference type="GO" id="GO:0080043">
    <property type="term" value="F:quercetin 3-O-glucosyltransferase activity"/>
    <property type="evidence" value="ECO:0007669"/>
    <property type="project" value="TreeGrafter"/>
</dbReference>
<organism evidence="4 5">
    <name type="scientific">Cephalotus follicularis</name>
    <name type="common">Albany pitcher plant</name>
    <dbReference type="NCBI Taxonomy" id="3775"/>
    <lineage>
        <taxon>Eukaryota</taxon>
        <taxon>Viridiplantae</taxon>
        <taxon>Streptophyta</taxon>
        <taxon>Embryophyta</taxon>
        <taxon>Tracheophyta</taxon>
        <taxon>Spermatophyta</taxon>
        <taxon>Magnoliopsida</taxon>
        <taxon>eudicotyledons</taxon>
        <taxon>Gunneridae</taxon>
        <taxon>Pentapetalae</taxon>
        <taxon>rosids</taxon>
        <taxon>fabids</taxon>
        <taxon>Oxalidales</taxon>
        <taxon>Cephalotaceae</taxon>
        <taxon>Cephalotus</taxon>
    </lineage>
</organism>
<dbReference type="InterPro" id="IPR035595">
    <property type="entry name" value="UDP_glycos_trans_CS"/>
</dbReference>
<dbReference type="EMBL" id="BDDD01000311">
    <property type="protein sequence ID" value="GAV63596.1"/>
    <property type="molecule type" value="Genomic_DNA"/>
</dbReference>
<proteinExistence type="inferred from homology"/>
<dbReference type="InParanoid" id="A0A1Q3B6E3"/>
<comment type="caution">
    <text evidence="4">The sequence shown here is derived from an EMBL/GenBank/DDBJ whole genome shotgun (WGS) entry which is preliminary data.</text>
</comment>
<dbReference type="Gene3D" id="3.40.50.2000">
    <property type="entry name" value="Glycogen Phosphorylase B"/>
    <property type="match status" value="2"/>
</dbReference>
<evidence type="ECO:0000313" key="5">
    <source>
        <dbReference type="Proteomes" id="UP000187406"/>
    </source>
</evidence>
<dbReference type="SUPFAM" id="SSF53756">
    <property type="entry name" value="UDP-Glycosyltransferase/glycogen phosphorylase"/>
    <property type="match status" value="1"/>
</dbReference>